<dbReference type="SMART" id="SM00066">
    <property type="entry name" value="GAL4"/>
    <property type="match status" value="1"/>
</dbReference>
<dbReference type="GO" id="GO:0003677">
    <property type="term" value="F:DNA binding"/>
    <property type="evidence" value="ECO:0007669"/>
    <property type="project" value="UniProtKB-KW"/>
</dbReference>
<gene>
    <name evidence="9" type="ORF">K452DRAFT_283797</name>
</gene>
<feature type="region of interest" description="Disordered" evidence="7">
    <location>
        <begin position="502"/>
        <end position="596"/>
    </location>
</feature>
<dbReference type="CDD" id="cd00067">
    <property type="entry name" value="GAL4"/>
    <property type="match status" value="1"/>
</dbReference>
<evidence type="ECO:0000256" key="3">
    <source>
        <dbReference type="ARBA" id="ARBA00023015"/>
    </source>
</evidence>
<dbReference type="AlphaFoldDB" id="A0A6A6BQ73"/>
<keyword evidence="3" id="KW-0805">Transcription regulation</keyword>
<evidence type="ECO:0000313" key="10">
    <source>
        <dbReference type="Proteomes" id="UP000799438"/>
    </source>
</evidence>
<dbReference type="GO" id="GO:0008270">
    <property type="term" value="F:zinc ion binding"/>
    <property type="evidence" value="ECO:0007669"/>
    <property type="project" value="InterPro"/>
</dbReference>
<feature type="region of interest" description="Disordered" evidence="7">
    <location>
        <begin position="1"/>
        <end position="54"/>
    </location>
</feature>
<evidence type="ECO:0000313" key="9">
    <source>
        <dbReference type="EMBL" id="KAF2145445.1"/>
    </source>
</evidence>
<keyword evidence="10" id="KW-1185">Reference proteome</keyword>
<dbReference type="Gene3D" id="4.10.240.10">
    <property type="entry name" value="Zn(2)-C6 fungal-type DNA-binding domain"/>
    <property type="match status" value="1"/>
</dbReference>
<dbReference type="InterPro" id="IPR050335">
    <property type="entry name" value="ERT1_acuK_gluconeogen_tf"/>
</dbReference>
<dbReference type="RefSeq" id="XP_033401157.1">
    <property type="nucleotide sequence ID" value="XM_033539835.1"/>
</dbReference>
<feature type="compositionally biased region" description="Low complexity" evidence="7">
    <location>
        <begin position="18"/>
        <end position="27"/>
    </location>
</feature>
<keyword evidence="1" id="KW-0479">Metal-binding</keyword>
<dbReference type="InterPro" id="IPR036864">
    <property type="entry name" value="Zn2-C6_fun-type_DNA-bd_sf"/>
</dbReference>
<feature type="region of interest" description="Disordered" evidence="7">
    <location>
        <begin position="180"/>
        <end position="268"/>
    </location>
</feature>
<evidence type="ECO:0000256" key="4">
    <source>
        <dbReference type="ARBA" id="ARBA00023125"/>
    </source>
</evidence>
<feature type="compositionally biased region" description="Low complexity" evidence="7">
    <location>
        <begin position="232"/>
        <end position="247"/>
    </location>
</feature>
<evidence type="ECO:0000256" key="6">
    <source>
        <dbReference type="ARBA" id="ARBA00023242"/>
    </source>
</evidence>
<keyword evidence="4" id="KW-0238">DNA-binding</keyword>
<evidence type="ECO:0000256" key="2">
    <source>
        <dbReference type="ARBA" id="ARBA00022833"/>
    </source>
</evidence>
<feature type="compositionally biased region" description="Basic and acidic residues" evidence="7">
    <location>
        <begin position="525"/>
        <end position="536"/>
    </location>
</feature>
<evidence type="ECO:0000256" key="1">
    <source>
        <dbReference type="ARBA" id="ARBA00022723"/>
    </source>
</evidence>
<keyword evidence="2" id="KW-0862">Zinc</keyword>
<feature type="compositionally biased region" description="Low complexity" evidence="7">
    <location>
        <begin position="563"/>
        <end position="576"/>
    </location>
</feature>
<evidence type="ECO:0000256" key="7">
    <source>
        <dbReference type="SAM" id="MobiDB-lite"/>
    </source>
</evidence>
<dbReference type="PANTHER" id="PTHR47659:SF4">
    <property type="entry name" value="ZN(II)2CYS6 TRANSCRIPTION FACTOR (EUROFUNG)"/>
    <property type="match status" value="1"/>
</dbReference>
<name>A0A6A6BQ73_9PEZI</name>
<feature type="region of interest" description="Disordered" evidence="7">
    <location>
        <begin position="420"/>
        <end position="459"/>
    </location>
</feature>
<sequence length="596" mass="66305">MSDTPSSSRRSRTRPQQKDSSASSQEQQARRQDAQRRDRSPRGGQISDRTGIEPQHQDLIYEGHRQAASQVGHQPHLQYSTSEDVESMEAPMMLRSPFGFPGHTHSFIPASGRQNLATQPQPSAYQSQPRQKSARRNKAHVASACVNCKKAHLSCDVQRPCTRCVASGKETTCYDVQHKKRGRPRLRDTQEARAQPVQDVTGQPSPAAEAPESPASIAQQRDYFQTLRSRRGTGTSTSSQQTASHPSSLPPSPFAESHTIQPPTQDTSSHYVTPMALLNLDLIILKTNAAFNVLFGHGRDFRGMELSELLQQNQTNPLPLLRSDLRKEREDRDPAYLPPIFVPGEQETVQDIEEEDLDIITRGYTDRHLKWQFRSVYGQPQEVTARVRLAKSSNIFFVSVTLPPFPASDIRPQVPSTFVTPIAPRASRPSSRASRTSASAELPSLHPAPYGHSSPLNVSDPPSPYSPYFTFQAMTASLPQPTVSSHMPYHYPQGAPPAEAGFTPVQWSAGPHYQMSARPQSATSEPRDQYLSDQRPRYMRTAQYSPRQRQQSVPEAGLLEVPGRQLQSGGAQQSGQEAPSDDRSKRRRLNIMDIMG</sequence>
<proteinExistence type="predicted"/>
<accession>A0A6A6BQ73</accession>
<feature type="compositionally biased region" description="Polar residues" evidence="7">
    <location>
        <begin position="258"/>
        <end position="268"/>
    </location>
</feature>
<feature type="compositionally biased region" description="Low complexity" evidence="7">
    <location>
        <begin position="204"/>
        <end position="216"/>
    </location>
</feature>
<dbReference type="Pfam" id="PF00172">
    <property type="entry name" value="Zn_clus"/>
    <property type="match status" value="1"/>
</dbReference>
<organism evidence="9 10">
    <name type="scientific">Aplosporella prunicola CBS 121167</name>
    <dbReference type="NCBI Taxonomy" id="1176127"/>
    <lineage>
        <taxon>Eukaryota</taxon>
        <taxon>Fungi</taxon>
        <taxon>Dikarya</taxon>
        <taxon>Ascomycota</taxon>
        <taxon>Pezizomycotina</taxon>
        <taxon>Dothideomycetes</taxon>
        <taxon>Dothideomycetes incertae sedis</taxon>
        <taxon>Botryosphaeriales</taxon>
        <taxon>Aplosporellaceae</taxon>
        <taxon>Aplosporella</taxon>
    </lineage>
</organism>
<keyword evidence="6" id="KW-0539">Nucleus</keyword>
<dbReference type="GeneID" id="54297331"/>
<feature type="compositionally biased region" description="Polar residues" evidence="7">
    <location>
        <begin position="112"/>
        <end position="131"/>
    </location>
</feature>
<keyword evidence="5" id="KW-0804">Transcription</keyword>
<feature type="region of interest" description="Disordered" evidence="7">
    <location>
        <begin position="103"/>
        <end position="136"/>
    </location>
</feature>
<dbReference type="PROSITE" id="PS00463">
    <property type="entry name" value="ZN2_CY6_FUNGAL_1"/>
    <property type="match status" value="1"/>
</dbReference>
<protein>
    <recommendedName>
        <fullName evidence="8">Zn(2)-C6 fungal-type domain-containing protein</fullName>
    </recommendedName>
</protein>
<feature type="domain" description="Zn(2)-C6 fungal-type" evidence="8">
    <location>
        <begin position="144"/>
        <end position="173"/>
    </location>
</feature>
<dbReference type="PANTHER" id="PTHR47659">
    <property type="entry name" value="ZN(II)2CYS6 TRANSCRIPTION FACTOR (EUROFUNG)-RELATED"/>
    <property type="match status" value="1"/>
</dbReference>
<dbReference type="PROSITE" id="PS50048">
    <property type="entry name" value="ZN2_CY6_FUNGAL_2"/>
    <property type="match status" value="1"/>
</dbReference>
<evidence type="ECO:0000259" key="8">
    <source>
        <dbReference type="PROSITE" id="PS50048"/>
    </source>
</evidence>
<dbReference type="Proteomes" id="UP000799438">
    <property type="component" value="Unassembled WGS sequence"/>
</dbReference>
<feature type="compositionally biased region" description="Basic and acidic residues" evidence="7">
    <location>
        <begin position="28"/>
        <end position="41"/>
    </location>
</feature>
<dbReference type="SUPFAM" id="SSF57701">
    <property type="entry name" value="Zn2/Cys6 DNA-binding domain"/>
    <property type="match status" value="1"/>
</dbReference>
<dbReference type="InterPro" id="IPR001138">
    <property type="entry name" value="Zn2Cys6_DnaBD"/>
</dbReference>
<dbReference type="OrthoDB" id="5575144at2759"/>
<reference evidence="9" key="1">
    <citation type="journal article" date="2020" name="Stud. Mycol.">
        <title>101 Dothideomycetes genomes: a test case for predicting lifestyles and emergence of pathogens.</title>
        <authorList>
            <person name="Haridas S."/>
            <person name="Albert R."/>
            <person name="Binder M."/>
            <person name="Bloem J."/>
            <person name="Labutti K."/>
            <person name="Salamov A."/>
            <person name="Andreopoulos B."/>
            <person name="Baker S."/>
            <person name="Barry K."/>
            <person name="Bills G."/>
            <person name="Bluhm B."/>
            <person name="Cannon C."/>
            <person name="Castanera R."/>
            <person name="Culley D."/>
            <person name="Daum C."/>
            <person name="Ezra D."/>
            <person name="Gonzalez J."/>
            <person name="Henrissat B."/>
            <person name="Kuo A."/>
            <person name="Liang C."/>
            <person name="Lipzen A."/>
            <person name="Lutzoni F."/>
            <person name="Magnuson J."/>
            <person name="Mondo S."/>
            <person name="Nolan M."/>
            <person name="Ohm R."/>
            <person name="Pangilinan J."/>
            <person name="Park H.-J."/>
            <person name="Ramirez L."/>
            <person name="Alfaro M."/>
            <person name="Sun H."/>
            <person name="Tritt A."/>
            <person name="Yoshinaga Y."/>
            <person name="Zwiers L.-H."/>
            <person name="Turgeon B."/>
            <person name="Goodwin S."/>
            <person name="Spatafora J."/>
            <person name="Crous P."/>
            <person name="Grigoriev I."/>
        </authorList>
    </citation>
    <scope>NUCLEOTIDE SEQUENCE</scope>
    <source>
        <strain evidence="9">CBS 121167</strain>
    </source>
</reference>
<evidence type="ECO:0000256" key="5">
    <source>
        <dbReference type="ARBA" id="ARBA00023163"/>
    </source>
</evidence>
<feature type="compositionally biased region" description="Low complexity" evidence="7">
    <location>
        <begin position="423"/>
        <end position="440"/>
    </location>
</feature>
<dbReference type="EMBL" id="ML995477">
    <property type="protein sequence ID" value="KAF2145445.1"/>
    <property type="molecule type" value="Genomic_DNA"/>
</dbReference>
<feature type="compositionally biased region" description="Polar residues" evidence="7">
    <location>
        <begin position="542"/>
        <end position="553"/>
    </location>
</feature>
<dbReference type="GO" id="GO:0000981">
    <property type="term" value="F:DNA-binding transcription factor activity, RNA polymerase II-specific"/>
    <property type="evidence" value="ECO:0007669"/>
    <property type="project" value="InterPro"/>
</dbReference>